<dbReference type="RefSeq" id="WP_210511765.1">
    <property type="nucleotide sequence ID" value="NZ_JAFIDN010000006.1"/>
</dbReference>
<proteinExistence type="predicted"/>
<sequence>MSEASESTALFTNDAIVFGILASILAVIFVSQRSEHPFLKKFYTYVPSLLLCYFIPSIFNTLGIIDGQESDLYYVASRYLLPTSLVLLTLSIDLKGVVQLGPKAIIMFLAGTTGIVIGGPLAILIVSSFAPELVGGAGPDAVWRGLATVAGSWIGGGANQAGMLEIFGASPDLFAAMVTVDVIIANIWLAFLLFGAGIAPRIDRIFKGDTSAIEHLRKKVENYRLSIAKMPALPDTMAIIGIGFGMTAIAHLGADNITPWITENFPNLDRLSLTSPFFWLISIATALGLTLSFTRARKLEGVGASRIGSLLLYVLVATIGMRMDIMAIFQNPGYFLIGFIWMLCHVIILLTVAKIIKAPFFFVAVGSQANVGGAASAPIVASAFHPALAPVGVLLAVVGYALGTYAAWFCGILMSVVAP</sequence>
<feature type="transmembrane region" description="Helical" evidence="1">
    <location>
        <begin position="79"/>
        <end position="98"/>
    </location>
</feature>
<feature type="transmembrane region" description="Helical" evidence="1">
    <location>
        <begin position="273"/>
        <end position="291"/>
    </location>
</feature>
<feature type="transmembrane region" description="Helical" evidence="1">
    <location>
        <begin position="232"/>
        <end position="253"/>
    </location>
</feature>
<feature type="transmembrane region" description="Helical" evidence="1">
    <location>
        <begin position="173"/>
        <end position="199"/>
    </location>
</feature>
<evidence type="ECO:0000313" key="3">
    <source>
        <dbReference type="Proteomes" id="UP000673975"/>
    </source>
</evidence>
<feature type="transmembrane region" description="Helical" evidence="1">
    <location>
        <begin position="303"/>
        <end position="321"/>
    </location>
</feature>
<organism evidence="2 3">
    <name type="scientific">Natronogracilivirga saccharolytica</name>
    <dbReference type="NCBI Taxonomy" id="2812953"/>
    <lineage>
        <taxon>Bacteria</taxon>
        <taxon>Pseudomonadati</taxon>
        <taxon>Balneolota</taxon>
        <taxon>Balneolia</taxon>
        <taxon>Balneolales</taxon>
        <taxon>Cyclonatronaceae</taxon>
        <taxon>Natronogracilivirga</taxon>
    </lineage>
</organism>
<dbReference type="PANTHER" id="PTHR34289">
    <property type="entry name" value="PROTEIN, PUTATIVE (DUF819)-RELATED"/>
    <property type="match status" value="1"/>
</dbReference>
<dbReference type="AlphaFoldDB" id="A0A8J7RME9"/>
<dbReference type="PANTHER" id="PTHR34289:SF8">
    <property type="entry name" value="DUF819 DOMAIN-CONTAINING PROTEIN"/>
    <property type="match status" value="1"/>
</dbReference>
<keyword evidence="1" id="KW-0812">Transmembrane</keyword>
<protein>
    <submittedName>
        <fullName evidence="2">DUF819 family protein</fullName>
    </submittedName>
</protein>
<evidence type="ECO:0000256" key="1">
    <source>
        <dbReference type="SAM" id="Phobius"/>
    </source>
</evidence>
<dbReference type="InterPro" id="IPR008537">
    <property type="entry name" value="DUF819"/>
</dbReference>
<keyword evidence="1" id="KW-0472">Membrane</keyword>
<keyword evidence="3" id="KW-1185">Reference proteome</keyword>
<dbReference type="Proteomes" id="UP000673975">
    <property type="component" value="Unassembled WGS sequence"/>
</dbReference>
<name>A0A8J7RME9_9BACT</name>
<dbReference type="EMBL" id="JAFIDN010000006">
    <property type="protein sequence ID" value="MBP3192753.1"/>
    <property type="molecule type" value="Genomic_DNA"/>
</dbReference>
<feature type="transmembrane region" description="Helical" evidence="1">
    <location>
        <begin position="333"/>
        <end position="353"/>
    </location>
</feature>
<feature type="transmembrane region" description="Helical" evidence="1">
    <location>
        <begin position="105"/>
        <end position="130"/>
    </location>
</feature>
<reference evidence="2" key="1">
    <citation type="submission" date="2021-02" db="EMBL/GenBank/DDBJ databases">
        <title>Natronogracilivirga saccharolytica gen. nov. sp. nov. a new anaerobic, haloalkiliphilic carbohydrate-fermenting bacterium from soda lake and proposing of Cyclonatronumiaceae fam. nov. in the phylum Balneolaeota.</title>
        <authorList>
            <person name="Zhilina T.N."/>
            <person name="Sorokin D.Y."/>
            <person name="Zavarzina D.G."/>
            <person name="Toshchakov S.V."/>
            <person name="Kublanov I.V."/>
        </authorList>
    </citation>
    <scope>NUCLEOTIDE SEQUENCE</scope>
    <source>
        <strain evidence="2">Z-1702</strain>
    </source>
</reference>
<keyword evidence="1" id="KW-1133">Transmembrane helix</keyword>
<gene>
    <name evidence="2" type="ORF">NATSA_08765</name>
</gene>
<dbReference type="Pfam" id="PF05684">
    <property type="entry name" value="DUF819"/>
    <property type="match status" value="1"/>
</dbReference>
<comment type="caution">
    <text evidence="2">The sequence shown here is derived from an EMBL/GenBank/DDBJ whole genome shotgun (WGS) entry which is preliminary data.</text>
</comment>
<accession>A0A8J7RME9</accession>
<feature type="transmembrane region" description="Helical" evidence="1">
    <location>
        <begin position="360"/>
        <end position="381"/>
    </location>
</feature>
<evidence type="ECO:0000313" key="2">
    <source>
        <dbReference type="EMBL" id="MBP3192753.1"/>
    </source>
</evidence>
<feature type="transmembrane region" description="Helical" evidence="1">
    <location>
        <begin position="12"/>
        <end position="30"/>
    </location>
</feature>
<feature type="transmembrane region" description="Helical" evidence="1">
    <location>
        <begin position="393"/>
        <end position="418"/>
    </location>
</feature>
<feature type="transmembrane region" description="Helical" evidence="1">
    <location>
        <begin position="42"/>
        <end position="59"/>
    </location>
</feature>